<name>A0A255H909_9ACTN</name>
<feature type="domain" description="Leucine-binding protein" evidence="3">
    <location>
        <begin position="60"/>
        <end position="403"/>
    </location>
</feature>
<dbReference type="PANTHER" id="PTHR30483:SF6">
    <property type="entry name" value="PERIPLASMIC BINDING PROTEIN OF ABC TRANSPORTER FOR NATURAL AMINO ACIDS"/>
    <property type="match status" value="1"/>
</dbReference>
<evidence type="ECO:0000259" key="3">
    <source>
        <dbReference type="Pfam" id="PF13458"/>
    </source>
</evidence>
<evidence type="ECO:0000256" key="2">
    <source>
        <dbReference type="ARBA" id="ARBA00022729"/>
    </source>
</evidence>
<dbReference type="CDD" id="cd20014">
    <property type="entry name" value="PBP1_RPA0668_benzoate-like"/>
    <property type="match status" value="1"/>
</dbReference>
<dbReference type="AlphaFoldDB" id="A0A255H909"/>
<dbReference type="SUPFAM" id="SSF53822">
    <property type="entry name" value="Periplasmic binding protein-like I"/>
    <property type="match status" value="1"/>
</dbReference>
<dbReference type="InterPro" id="IPR028082">
    <property type="entry name" value="Peripla_BP_I"/>
</dbReference>
<evidence type="ECO:0000313" key="5">
    <source>
        <dbReference type="Proteomes" id="UP000216311"/>
    </source>
</evidence>
<sequence>MTALDVEGLGPGRDSNMKTFAARLRRGLAVPVMAGVLLLSACGGGSLGGGTSGGGSSSGPVKIGLSVPKSGVYASLGKDMEQGFKLYLKQHGNKLGGKDVQLIETDEGSGPQTGVPATEKLITQDQVSAVVGIVNSATAAGLKKTFVESKVPLVVANAGSDSLTTPVSDYIWRASFTNGDTARAYGKKAKQDLGDGSVYLMAADYAAGKEHLAGFKEVFTKEGGKIAGEDYTPFGTTTDWQPYLNKVRASGAKAVFVFYAGAEAVNFVKQYKQFMGNDGIKLISTGDLTEGSVLEAQGAAADGLETSLHYSDQIDTPKNKEFVKAYGEAYGGAVPTSYSVQAYDSAAALDKALAKAEGTSGEAIGKALGGIGEIDSPRGSWKFDSKHDPDQTYYLRKVVMKDGKYVNSVTGSVKLS</sequence>
<reference evidence="4 5" key="1">
    <citation type="submission" date="2017-07" db="EMBL/GenBank/DDBJ databases">
        <title>Draft whole genome sequences of clinical Proprionibacteriaceae strains.</title>
        <authorList>
            <person name="Bernier A.-M."/>
            <person name="Bernard K."/>
            <person name="Domingo M.-C."/>
        </authorList>
    </citation>
    <scope>NUCLEOTIDE SEQUENCE [LARGE SCALE GENOMIC DNA]</scope>
    <source>
        <strain evidence="4 5">NML 130396</strain>
    </source>
</reference>
<dbReference type="Pfam" id="PF13458">
    <property type="entry name" value="Peripla_BP_6"/>
    <property type="match status" value="1"/>
</dbReference>
<dbReference type="InterPro" id="IPR051010">
    <property type="entry name" value="BCAA_transport"/>
</dbReference>
<dbReference type="InterPro" id="IPR028081">
    <property type="entry name" value="Leu-bd"/>
</dbReference>
<gene>
    <name evidence="4" type="ORF">CGZ93_05125</name>
</gene>
<dbReference type="OrthoDB" id="3759485at2"/>
<keyword evidence="5" id="KW-1185">Reference proteome</keyword>
<protein>
    <submittedName>
        <fullName evidence="4">Amino acid ABC transporter substrate-binding protein</fullName>
    </submittedName>
</protein>
<evidence type="ECO:0000256" key="1">
    <source>
        <dbReference type="ARBA" id="ARBA00010062"/>
    </source>
</evidence>
<proteinExistence type="inferred from homology"/>
<dbReference type="PANTHER" id="PTHR30483">
    <property type="entry name" value="LEUCINE-SPECIFIC-BINDING PROTEIN"/>
    <property type="match status" value="1"/>
</dbReference>
<evidence type="ECO:0000313" key="4">
    <source>
        <dbReference type="EMBL" id="OYO23902.1"/>
    </source>
</evidence>
<accession>A0A255H909</accession>
<comment type="caution">
    <text evidence="4">The sequence shown here is derived from an EMBL/GenBank/DDBJ whole genome shotgun (WGS) entry which is preliminary data.</text>
</comment>
<keyword evidence="2" id="KW-0732">Signal</keyword>
<dbReference type="Proteomes" id="UP000216311">
    <property type="component" value="Unassembled WGS sequence"/>
</dbReference>
<dbReference type="EMBL" id="NMVQ01000006">
    <property type="protein sequence ID" value="OYO23902.1"/>
    <property type="molecule type" value="Genomic_DNA"/>
</dbReference>
<dbReference type="Gene3D" id="3.40.50.2300">
    <property type="match status" value="2"/>
</dbReference>
<comment type="similarity">
    <text evidence="1">Belongs to the leucine-binding protein family.</text>
</comment>
<organism evidence="4 5">
    <name type="scientific">Enemella dayhoffiae</name>
    <dbReference type="NCBI Taxonomy" id="2016507"/>
    <lineage>
        <taxon>Bacteria</taxon>
        <taxon>Bacillati</taxon>
        <taxon>Actinomycetota</taxon>
        <taxon>Actinomycetes</taxon>
        <taxon>Propionibacteriales</taxon>
        <taxon>Propionibacteriaceae</taxon>
        <taxon>Enemella</taxon>
    </lineage>
</organism>